<dbReference type="PROSITE" id="PS50929">
    <property type="entry name" value="ABC_TM1F"/>
    <property type="match status" value="2"/>
</dbReference>
<keyword evidence="5" id="KW-0677">Repeat</keyword>
<comment type="subcellular location">
    <subcellularLocation>
        <location evidence="1">Vacuole membrane</location>
        <topology evidence="1">Multi-pass membrane protein</topology>
    </subcellularLocation>
</comment>
<dbReference type="GO" id="GO:0005524">
    <property type="term" value="F:ATP binding"/>
    <property type="evidence" value="ECO:0007669"/>
    <property type="project" value="UniProtKB-KW"/>
</dbReference>
<evidence type="ECO:0000256" key="3">
    <source>
        <dbReference type="ARBA" id="ARBA00022448"/>
    </source>
</evidence>
<dbReference type="OrthoDB" id="6500128at2759"/>
<dbReference type="GO" id="GO:0005774">
    <property type="term" value="C:vacuolar membrane"/>
    <property type="evidence" value="ECO:0007669"/>
    <property type="project" value="UniProtKB-SubCell"/>
</dbReference>
<feature type="domain" description="ABC transporter" evidence="12">
    <location>
        <begin position="440"/>
        <end position="667"/>
    </location>
</feature>
<dbReference type="SMART" id="SM00382">
    <property type="entry name" value="AAA"/>
    <property type="match status" value="2"/>
</dbReference>
<dbReference type="PROSITE" id="PS00211">
    <property type="entry name" value="ABC_TRANSPORTER_1"/>
    <property type="match status" value="2"/>
</dbReference>
<feature type="domain" description="ABC transporter" evidence="12">
    <location>
        <begin position="1074"/>
        <end position="1304"/>
    </location>
</feature>
<evidence type="ECO:0000256" key="1">
    <source>
        <dbReference type="ARBA" id="ARBA00004128"/>
    </source>
</evidence>
<dbReference type="FunFam" id="1.20.1560.10:FF:000139">
    <property type="entry name" value="ATP-binding Cassette (ABC) Superfamily"/>
    <property type="match status" value="1"/>
</dbReference>
<feature type="region of interest" description="Disordered" evidence="10">
    <location>
        <begin position="672"/>
        <end position="715"/>
    </location>
</feature>
<evidence type="ECO:0000256" key="7">
    <source>
        <dbReference type="ARBA" id="ARBA00022840"/>
    </source>
</evidence>
<dbReference type="Pfam" id="PF00005">
    <property type="entry name" value="ABC_tran"/>
    <property type="match status" value="2"/>
</dbReference>
<feature type="transmembrane region" description="Helical" evidence="11">
    <location>
        <begin position="147"/>
        <end position="170"/>
    </location>
</feature>
<feature type="domain" description="ABC transmembrane type-1" evidence="13">
    <location>
        <begin position="109"/>
        <end position="389"/>
    </location>
</feature>
<dbReference type="InterPro" id="IPR003593">
    <property type="entry name" value="AAA+_ATPase"/>
</dbReference>
<keyword evidence="9 11" id="KW-0472">Membrane</keyword>
<dbReference type="EMBL" id="SPLM01000073">
    <property type="protein sequence ID" value="TMW62698.1"/>
    <property type="molecule type" value="Genomic_DNA"/>
</dbReference>
<dbReference type="InterPro" id="IPR011527">
    <property type="entry name" value="ABC1_TM_dom"/>
</dbReference>
<evidence type="ECO:0000313" key="14">
    <source>
        <dbReference type="EMBL" id="TMW62698.1"/>
    </source>
</evidence>
<dbReference type="InterPro" id="IPR036640">
    <property type="entry name" value="ABC1_TM_sf"/>
</dbReference>
<feature type="domain" description="ABC transmembrane type-1" evidence="13">
    <location>
        <begin position="752"/>
        <end position="1036"/>
    </location>
</feature>
<evidence type="ECO:0000256" key="11">
    <source>
        <dbReference type="SAM" id="Phobius"/>
    </source>
</evidence>
<dbReference type="InterPro" id="IPR027417">
    <property type="entry name" value="P-loop_NTPase"/>
</dbReference>
<evidence type="ECO:0000259" key="12">
    <source>
        <dbReference type="PROSITE" id="PS50893"/>
    </source>
</evidence>
<dbReference type="PANTHER" id="PTHR24223">
    <property type="entry name" value="ATP-BINDING CASSETTE SUB-FAMILY C"/>
    <property type="match status" value="1"/>
</dbReference>
<dbReference type="Gene3D" id="3.40.50.300">
    <property type="entry name" value="P-loop containing nucleotide triphosphate hydrolases"/>
    <property type="match status" value="2"/>
</dbReference>
<dbReference type="CDD" id="cd03244">
    <property type="entry name" value="ABCC_MRP_domain2"/>
    <property type="match status" value="1"/>
</dbReference>
<feature type="transmembrane region" description="Helical" evidence="11">
    <location>
        <begin position="96"/>
        <end position="117"/>
    </location>
</feature>
<evidence type="ECO:0000256" key="2">
    <source>
        <dbReference type="ARBA" id="ARBA00009726"/>
    </source>
</evidence>
<feature type="transmembrane region" description="Helical" evidence="11">
    <location>
        <begin position="973"/>
        <end position="994"/>
    </location>
</feature>
<feature type="transmembrane region" description="Helical" evidence="11">
    <location>
        <begin position="322"/>
        <end position="342"/>
    </location>
</feature>
<feature type="transmembrane region" description="Helical" evidence="11">
    <location>
        <begin position="788"/>
        <end position="814"/>
    </location>
</feature>
<dbReference type="PANTHER" id="PTHR24223:SF443">
    <property type="entry name" value="MULTIDRUG-RESISTANCE LIKE PROTEIN 1, ISOFORM I"/>
    <property type="match status" value="1"/>
</dbReference>
<feature type="transmembrane region" description="Helical" evidence="11">
    <location>
        <begin position="744"/>
        <end position="768"/>
    </location>
</feature>
<evidence type="ECO:0000256" key="9">
    <source>
        <dbReference type="ARBA" id="ARBA00023136"/>
    </source>
</evidence>
<feature type="transmembrane region" description="Helical" evidence="11">
    <location>
        <begin position="872"/>
        <end position="902"/>
    </location>
</feature>
<feature type="transmembrane region" description="Helical" evidence="11">
    <location>
        <begin position="1006"/>
        <end position="1028"/>
    </location>
</feature>
<dbReference type="Gene3D" id="1.20.1560.10">
    <property type="entry name" value="ABC transporter type 1, transmembrane domain"/>
    <property type="match status" value="2"/>
</dbReference>
<dbReference type="Pfam" id="PF00664">
    <property type="entry name" value="ABC_membrane"/>
    <property type="match status" value="2"/>
</dbReference>
<dbReference type="CDD" id="cd18595">
    <property type="entry name" value="ABC_6TM_MRP1_2_3_6_D1_like"/>
    <property type="match status" value="1"/>
</dbReference>
<dbReference type="SUPFAM" id="SSF52540">
    <property type="entry name" value="P-loop containing nucleoside triphosphate hydrolases"/>
    <property type="match status" value="2"/>
</dbReference>
<dbReference type="CDD" id="cd03250">
    <property type="entry name" value="ABCC_MRP_domain1"/>
    <property type="match status" value="1"/>
</dbReference>
<dbReference type="CDD" id="cd18603">
    <property type="entry name" value="ABC_6TM_MRP1_2_3_6_D2_like"/>
    <property type="match status" value="1"/>
</dbReference>
<reference evidence="14" key="1">
    <citation type="submission" date="2019-03" db="EMBL/GenBank/DDBJ databases">
        <title>Long read genome sequence of the mycoparasitic Pythium oligandrum ATCC 38472 isolated from sugarbeet rhizosphere.</title>
        <authorList>
            <person name="Gaulin E."/>
        </authorList>
    </citation>
    <scope>NUCLEOTIDE SEQUENCE</scope>
    <source>
        <strain evidence="14">ATCC 38472_TT</strain>
    </source>
</reference>
<dbReference type="FunFam" id="1.20.1560.10:FF:000063">
    <property type="entry name" value="Multidrug resistance protein ABC transporter"/>
    <property type="match status" value="1"/>
</dbReference>
<dbReference type="Proteomes" id="UP000794436">
    <property type="component" value="Unassembled WGS sequence"/>
</dbReference>
<evidence type="ECO:0000313" key="15">
    <source>
        <dbReference type="Proteomes" id="UP000794436"/>
    </source>
</evidence>
<gene>
    <name evidence="14" type="ORF">Poli38472_005316</name>
</gene>
<dbReference type="GO" id="GO:0016887">
    <property type="term" value="F:ATP hydrolysis activity"/>
    <property type="evidence" value="ECO:0007669"/>
    <property type="project" value="InterPro"/>
</dbReference>
<evidence type="ECO:0000256" key="5">
    <source>
        <dbReference type="ARBA" id="ARBA00022737"/>
    </source>
</evidence>
<dbReference type="PROSITE" id="PS50893">
    <property type="entry name" value="ABC_TRANSPORTER_2"/>
    <property type="match status" value="2"/>
</dbReference>
<evidence type="ECO:0000259" key="13">
    <source>
        <dbReference type="PROSITE" id="PS50929"/>
    </source>
</evidence>
<evidence type="ECO:0000256" key="10">
    <source>
        <dbReference type="SAM" id="MobiDB-lite"/>
    </source>
</evidence>
<feature type="transmembrane region" description="Helical" evidence="11">
    <location>
        <begin position="248"/>
        <end position="266"/>
    </location>
</feature>
<dbReference type="InterPro" id="IPR017871">
    <property type="entry name" value="ABC_transporter-like_CS"/>
</dbReference>
<keyword evidence="8 11" id="KW-1133">Transmembrane helix</keyword>
<name>A0A8K1FLH9_PYTOL</name>
<accession>A0A8K1FLH9</accession>
<comment type="similarity">
    <text evidence="2">Belongs to the ABC transporter superfamily. ABCC family. Conjugate transporter (TC 3.A.1.208) subfamily.</text>
</comment>
<dbReference type="InterPro" id="IPR003439">
    <property type="entry name" value="ABC_transporter-like_ATP-bd"/>
</dbReference>
<proteinExistence type="inferred from homology"/>
<keyword evidence="6" id="KW-0547">Nucleotide-binding</keyword>
<evidence type="ECO:0000256" key="4">
    <source>
        <dbReference type="ARBA" id="ARBA00022692"/>
    </source>
</evidence>
<evidence type="ECO:0000256" key="8">
    <source>
        <dbReference type="ARBA" id="ARBA00022989"/>
    </source>
</evidence>
<keyword evidence="3" id="KW-0813">Transport</keyword>
<feature type="transmembrane region" description="Helical" evidence="11">
    <location>
        <begin position="348"/>
        <end position="370"/>
    </location>
</feature>
<comment type="caution">
    <text evidence="14">The sequence shown here is derived from an EMBL/GenBank/DDBJ whole genome shotgun (WGS) entry which is preliminary data.</text>
</comment>
<feature type="transmembrane region" description="Helical" evidence="11">
    <location>
        <begin position="223"/>
        <end position="242"/>
    </location>
</feature>
<keyword evidence="7" id="KW-0067">ATP-binding</keyword>
<feature type="compositionally biased region" description="Acidic residues" evidence="10">
    <location>
        <begin position="678"/>
        <end position="694"/>
    </location>
</feature>
<sequence length="1312" mass="145966">MGRTEEKKPLLAKTPVYGEEGAYVSDGLGDRYPSQYTGCWSAVFFSWLTPLMKLGSERPLENEDLFQLDPHNRSANISERFREKWEKEMSKPKPSLAWALASGFGGKFVAAGFLKLIHDSLQFVGPIVIKQIIAYLSDPDAPLSEGLTYAGIIFVSGVIQSFSLRQYFFYCFETGMQLRSAIVTAVFKKSLVLSASARQKKTTGEITNLMSIDAQRLQDLTPYLHGIWYSFFQIIVSCVLLWQQIGVATFAGVAVMILLIPLMAVISKGMRRLQLKLMKVKDERIKICHEVLSGIKVIKMKAWENSFAQRVMSYRDDELRRLRIYILAQSASSTIFTLVPSIVTVMSFLTYVLLGNTLDVGTALTSLALFNILRFPLMMLPQVINNIVEASVSFERLRNFFLEEERVKVGSGSLTEVGVALKNADFKWDSVPSASATPALKSQELASKTEIVSPKAYDAPTLENISFSGKSGQLHAIVGQVGSGKSTFLSGILGDARCTKGEVSLRGSVAYVSQQPFIQNATVRENICFGLPFDAARYEEAVRVSCLKKDLQILPGGDRTEIGEKGINLSGGQRTRVALARAVYQNADIYILDDILSAVDSHVGSDIFANCVKKALKKKLVILVTHSLSFLNNCDNIVVLGDGRVVEVGAYKQLMAKKGVLAQMVANYVEHDKKEESEQAEESNDVDDDDEDDGPADRLNRRSRTSSTRSDGSAHEAIDGQLMVDEDRSTGEVPKEVYMAWIKAFGGVFMGLVVLFGYCFAQVVSLLSTFWISHWSEEAQKYPDSQMYYLYIYMALNGLYAVTVFIRVMLLYFGSLRASRVLFFELLSRVLRAPIAFFDTTPLGRVINRLSKDVYTVDESIPSTWGMLLGTIVLVIVTLATICYVTPAFMIILLPVFVSYYVSQRYFIKTSRELQRLDSISRSPIFALLSETLDGIPTIRAYHAEDKFINRNQGLLDRNQRAYFLNFSVNCWLALRLEFVGTVIGAGAALAAVFAHSSDKNQGSAFAGLVGVSLTYAFSVTQSLNWTVRMISQLQTQMVSVERIKTYCEMPTEAALTTRADLKPKIEWPESGEVRFSNVSLRYRPGLPRVLRGLSFAVKPHEKIGIVGRTGAGKSSLMVALMRLTELDGGVISIDGVDISKIGLHDLRSKIAIIPQDPVLFSGTVRMNLDPFDQFSDDQIWTSVRRAHLNKAVKSLDDVVDEKGTNFSVGERQLLSIARALLKRSKVILMDEATASIDTDTDRKIQQSIREEFQDCTCLTIAHRINTILDADRILVMEKGQVAEFGPPNELQKNPKGIFKSLVDHWRQSSGQ</sequence>
<evidence type="ECO:0000256" key="6">
    <source>
        <dbReference type="ARBA" id="ARBA00022741"/>
    </source>
</evidence>
<keyword evidence="15" id="KW-1185">Reference proteome</keyword>
<protein>
    <submittedName>
        <fullName evidence="14">Uncharacterized protein</fullName>
    </submittedName>
</protein>
<keyword evidence="4 11" id="KW-0812">Transmembrane</keyword>
<organism evidence="14 15">
    <name type="scientific">Pythium oligandrum</name>
    <name type="common">Mycoparasitic fungus</name>
    <dbReference type="NCBI Taxonomy" id="41045"/>
    <lineage>
        <taxon>Eukaryota</taxon>
        <taxon>Sar</taxon>
        <taxon>Stramenopiles</taxon>
        <taxon>Oomycota</taxon>
        <taxon>Peronosporomycetes</taxon>
        <taxon>Pythiales</taxon>
        <taxon>Pythiaceae</taxon>
        <taxon>Pythium</taxon>
    </lineage>
</organism>
<dbReference type="SUPFAM" id="SSF90123">
    <property type="entry name" value="ABC transporter transmembrane region"/>
    <property type="match status" value="2"/>
</dbReference>
<dbReference type="GO" id="GO:0140359">
    <property type="term" value="F:ABC-type transporter activity"/>
    <property type="evidence" value="ECO:0007669"/>
    <property type="project" value="InterPro"/>
</dbReference>
<dbReference type="FunFam" id="3.40.50.300:FF:000997">
    <property type="entry name" value="Multidrug resistance-associated protein 1"/>
    <property type="match status" value="1"/>
</dbReference>
<dbReference type="FunFam" id="3.40.50.300:FF:000610">
    <property type="entry name" value="Multidrug resistance-associated ABC transporter"/>
    <property type="match status" value="1"/>
</dbReference>
<dbReference type="InterPro" id="IPR050173">
    <property type="entry name" value="ABC_transporter_C-like"/>
</dbReference>